<comment type="caution">
    <text evidence="3">The sequence shown here is derived from an EMBL/GenBank/DDBJ whole genome shotgun (WGS) entry which is preliminary data.</text>
</comment>
<dbReference type="RefSeq" id="WP_168512137.1">
    <property type="nucleotide sequence ID" value="NZ_JAAXLS010000002.1"/>
</dbReference>
<evidence type="ECO:0000256" key="1">
    <source>
        <dbReference type="SAM" id="MobiDB-lite"/>
    </source>
</evidence>
<feature type="transmembrane region" description="Helical" evidence="2">
    <location>
        <begin position="26"/>
        <end position="46"/>
    </location>
</feature>
<organism evidence="3 4">
    <name type="scientific">Amycolatopsis acididurans</name>
    <dbReference type="NCBI Taxonomy" id="2724524"/>
    <lineage>
        <taxon>Bacteria</taxon>
        <taxon>Bacillati</taxon>
        <taxon>Actinomycetota</taxon>
        <taxon>Actinomycetes</taxon>
        <taxon>Pseudonocardiales</taxon>
        <taxon>Pseudonocardiaceae</taxon>
        <taxon>Amycolatopsis</taxon>
    </lineage>
</organism>
<name>A0ABX1IYY4_9PSEU</name>
<evidence type="ECO:0000313" key="3">
    <source>
        <dbReference type="EMBL" id="NKQ52361.1"/>
    </source>
</evidence>
<sequence length="80" mass="7695">MSGQPPTPPRADAGASRSRSTDPARVLVAGIAVSAAITLMAGMAAAGRSAPATTPELVAPQTGLSLAPSTAPPATTSRAS</sequence>
<protein>
    <submittedName>
        <fullName evidence="3">Uncharacterized protein</fullName>
    </submittedName>
</protein>
<accession>A0ABX1IYY4</accession>
<keyword evidence="2" id="KW-1133">Transmembrane helix</keyword>
<feature type="compositionally biased region" description="Low complexity" evidence="1">
    <location>
        <begin position="44"/>
        <end position="55"/>
    </location>
</feature>
<proteinExistence type="predicted"/>
<evidence type="ECO:0000313" key="4">
    <source>
        <dbReference type="Proteomes" id="UP000715441"/>
    </source>
</evidence>
<feature type="compositionally biased region" description="Polar residues" evidence="1">
    <location>
        <begin position="62"/>
        <end position="80"/>
    </location>
</feature>
<evidence type="ECO:0000256" key="2">
    <source>
        <dbReference type="SAM" id="Phobius"/>
    </source>
</evidence>
<gene>
    <name evidence="3" type="ORF">HFP15_05660</name>
</gene>
<feature type="region of interest" description="Disordered" evidence="1">
    <location>
        <begin position="1"/>
        <end position="23"/>
    </location>
</feature>
<keyword evidence="4" id="KW-1185">Reference proteome</keyword>
<keyword evidence="2" id="KW-0472">Membrane</keyword>
<dbReference type="Proteomes" id="UP000715441">
    <property type="component" value="Unassembled WGS sequence"/>
</dbReference>
<feature type="region of interest" description="Disordered" evidence="1">
    <location>
        <begin position="44"/>
        <end position="80"/>
    </location>
</feature>
<dbReference type="EMBL" id="JAAXLS010000002">
    <property type="protein sequence ID" value="NKQ52361.1"/>
    <property type="molecule type" value="Genomic_DNA"/>
</dbReference>
<reference evidence="3 4" key="1">
    <citation type="submission" date="2020-04" db="EMBL/GenBank/DDBJ databases">
        <title>Novel species.</title>
        <authorList>
            <person name="Teo W.F.A."/>
            <person name="Lipun K."/>
            <person name="Srisuk N."/>
            <person name="Duangmal K."/>
        </authorList>
    </citation>
    <scope>NUCLEOTIDE SEQUENCE [LARGE SCALE GENOMIC DNA]</scope>
    <source>
        <strain evidence="3 4">K13G38</strain>
    </source>
</reference>
<keyword evidence="2" id="KW-0812">Transmembrane</keyword>